<dbReference type="AlphaFoldDB" id="A0A1E3EFV0"/>
<comment type="caution">
    <text evidence="1">The sequence shown here is derived from an EMBL/GenBank/DDBJ whole genome shotgun (WGS) entry which is preliminary data.</text>
</comment>
<dbReference type="Proteomes" id="UP000673383">
    <property type="component" value="Unassembled WGS sequence"/>
</dbReference>
<dbReference type="OrthoDB" id="8137863at2"/>
<evidence type="ECO:0000313" key="2">
    <source>
        <dbReference type="Proteomes" id="UP000673383"/>
    </source>
</evidence>
<accession>A0A1E3EFV0</accession>
<dbReference type="EMBL" id="JAFICZ010000001">
    <property type="protein sequence ID" value="MBP1298092.1"/>
    <property type="molecule type" value="Genomic_DNA"/>
</dbReference>
<protein>
    <submittedName>
        <fullName evidence="1">Uncharacterized protein</fullName>
    </submittedName>
</protein>
<organism evidence="1 2">
    <name type="scientific">Bradyrhizobium elkanii</name>
    <dbReference type="NCBI Taxonomy" id="29448"/>
    <lineage>
        <taxon>Bacteria</taxon>
        <taxon>Pseudomonadati</taxon>
        <taxon>Pseudomonadota</taxon>
        <taxon>Alphaproteobacteria</taxon>
        <taxon>Hyphomicrobiales</taxon>
        <taxon>Nitrobacteraceae</taxon>
        <taxon>Bradyrhizobium</taxon>
    </lineage>
</organism>
<evidence type="ECO:0000313" key="1">
    <source>
        <dbReference type="EMBL" id="MBP1298092.1"/>
    </source>
</evidence>
<dbReference type="eggNOG" id="ENOG5030V25">
    <property type="taxonomic scope" value="Bacteria"/>
</dbReference>
<reference evidence="1" key="1">
    <citation type="submission" date="2021-02" db="EMBL/GenBank/DDBJ databases">
        <title>Genomic Encyclopedia of Type Strains, Phase IV (KMG-V): Genome sequencing to study the core and pangenomes of soil and plant-associated prokaryotes.</title>
        <authorList>
            <person name="Whitman W."/>
        </authorList>
    </citation>
    <scope>NUCLEOTIDE SEQUENCE</scope>
    <source>
        <strain evidence="1">USDA 406</strain>
    </source>
</reference>
<sequence length="204" mass="21709">MRQPSLTLWLTVVLATQGLSVAADDTRPGQPGAVAAADRVACSLQPKSEEPSDPSSTSAIPHAEKFVAREHFKEDIASSAPVRISWLGATFAQRFTNKIEDDSGGASLQTFILSAVSSDKEILAKLGQSHESRLADVWCALRRQPSGSNGPLEVNAKPNVFYVRDSAGELGAVDVLWGGVGWEIGASPVGDKPRWPGGTRVFSR</sequence>
<name>A0A1E3EFV0_BRAEL</name>
<dbReference type="RefSeq" id="WP_069279734.1">
    <property type="nucleotide sequence ID" value="NZ_CP126032.1"/>
</dbReference>
<gene>
    <name evidence="1" type="ORF">JOH49_007845</name>
</gene>
<proteinExistence type="predicted"/>